<dbReference type="AlphaFoldDB" id="A0A6J4U061"/>
<dbReference type="SUPFAM" id="SSF53955">
    <property type="entry name" value="Lysozyme-like"/>
    <property type="match status" value="1"/>
</dbReference>
<feature type="signal peptide" evidence="1">
    <location>
        <begin position="1"/>
        <end position="30"/>
    </location>
</feature>
<reference evidence="3" key="1">
    <citation type="submission" date="2020-02" db="EMBL/GenBank/DDBJ databases">
        <authorList>
            <person name="Meier V. D."/>
        </authorList>
    </citation>
    <scope>NUCLEOTIDE SEQUENCE</scope>
    <source>
        <strain evidence="3">AVDCRST_MAG30</strain>
    </source>
</reference>
<dbReference type="PROSITE" id="PS51782">
    <property type="entry name" value="LYSM"/>
    <property type="match status" value="2"/>
</dbReference>
<dbReference type="PANTHER" id="PTHR37423:SF2">
    <property type="entry name" value="MEMBRANE-BOUND LYTIC MUREIN TRANSGLYCOSYLASE C"/>
    <property type="match status" value="1"/>
</dbReference>
<name>A0A6J4U061_9ACTN</name>
<dbReference type="InterPro" id="IPR008258">
    <property type="entry name" value="Transglycosylase_SLT_dom_1"/>
</dbReference>
<proteinExistence type="predicted"/>
<dbReference type="SMART" id="SM00257">
    <property type="entry name" value="LysM"/>
    <property type="match status" value="2"/>
</dbReference>
<dbReference type="PROSITE" id="PS51257">
    <property type="entry name" value="PROKAR_LIPOPROTEIN"/>
    <property type="match status" value="1"/>
</dbReference>
<dbReference type="CDD" id="cd16896">
    <property type="entry name" value="LT_Slt70-like"/>
    <property type="match status" value="1"/>
</dbReference>
<dbReference type="Pfam" id="PF01476">
    <property type="entry name" value="LysM"/>
    <property type="match status" value="2"/>
</dbReference>
<sequence>MRTARLTRPIVLAAATAAAAACIAPAGAGAAVQHVVQPGETLWTIAAANNLTTRTVAAYNGIPETANVVLGSTITVPTTAEGAAKLQEAGLVAAPAATSPTAGAAPRPMGGYTVRQGDTLSGLAAGSGVSVAQMAAMNGLSPDARIVEGTVLKLPTGAPQPAAAATPAPAKKVVPAAAPAPTATRVGAHDVQHIAQAAGVSPSLAAAIGWQESGFNNAAVSSANARGVMQVMPGTWDWVQRNLAGRRLDPNSATDNVNAGVLYLKHLLQQTGGDENTAIAGYYQGLGAVRSRGLFEDTKRYVQNVQALRSRFGG</sequence>
<dbReference type="InterPro" id="IPR023346">
    <property type="entry name" value="Lysozyme-like_dom_sf"/>
</dbReference>
<dbReference type="InterPro" id="IPR036779">
    <property type="entry name" value="LysM_dom_sf"/>
</dbReference>
<feature type="domain" description="LysM" evidence="2">
    <location>
        <begin position="110"/>
        <end position="154"/>
    </location>
</feature>
<protein>
    <submittedName>
        <fullName evidence="3">GH23 / CBM50</fullName>
    </submittedName>
</protein>
<dbReference type="CDD" id="cd00118">
    <property type="entry name" value="LysM"/>
    <property type="match status" value="2"/>
</dbReference>
<dbReference type="PANTHER" id="PTHR37423">
    <property type="entry name" value="SOLUBLE LYTIC MUREIN TRANSGLYCOSYLASE-RELATED"/>
    <property type="match status" value="1"/>
</dbReference>
<dbReference type="Gene3D" id="1.10.530.10">
    <property type="match status" value="1"/>
</dbReference>
<keyword evidence="1" id="KW-0732">Signal</keyword>
<evidence type="ECO:0000256" key="1">
    <source>
        <dbReference type="SAM" id="SignalP"/>
    </source>
</evidence>
<dbReference type="SUPFAM" id="SSF54106">
    <property type="entry name" value="LysM domain"/>
    <property type="match status" value="2"/>
</dbReference>
<feature type="domain" description="LysM" evidence="2">
    <location>
        <begin position="32"/>
        <end position="76"/>
    </location>
</feature>
<dbReference type="InterPro" id="IPR018392">
    <property type="entry name" value="LysM"/>
</dbReference>
<feature type="chain" id="PRO_5027116159" evidence="1">
    <location>
        <begin position="31"/>
        <end position="314"/>
    </location>
</feature>
<organism evidence="3">
    <name type="scientific">uncultured Solirubrobacteraceae bacterium</name>
    <dbReference type="NCBI Taxonomy" id="1162706"/>
    <lineage>
        <taxon>Bacteria</taxon>
        <taxon>Bacillati</taxon>
        <taxon>Actinomycetota</taxon>
        <taxon>Thermoleophilia</taxon>
        <taxon>Solirubrobacterales</taxon>
        <taxon>Solirubrobacteraceae</taxon>
        <taxon>environmental samples</taxon>
    </lineage>
</organism>
<dbReference type="Gene3D" id="3.10.350.10">
    <property type="entry name" value="LysM domain"/>
    <property type="match status" value="2"/>
</dbReference>
<dbReference type="Pfam" id="PF01464">
    <property type="entry name" value="SLT"/>
    <property type="match status" value="1"/>
</dbReference>
<dbReference type="EMBL" id="CADCVS010000555">
    <property type="protein sequence ID" value="CAA9536159.1"/>
    <property type="molecule type" value="Genomic_DNA"/>
</dbReference>
<accession>A0A6J4U061</accession>
<evidence type="ECO:0000313" key="3">
    <source>
        <dbReference type="EMBL" id="CAA9536159.1"/>
    </source>
</evidence>
<gene>
    <name evidence="3" type="ORF">AVDCRST_MAG30-4250</name>
</gene>
<evidence type="ECO:0000259" key="2">
    <source>
        <dbReference type="PROSITE" id="PS51782"/>
    </source>
</evidence>